<accession>A0A5B9QU05</accession>
<evidence type="ECO:0000313" key="3">
    <source>
        <dbReference type="Proteomes" id="UP000325286"/>
    </source>
</evidence>
<gene>
    <name evidence="2" type="ORF">UC8_34600</name>
</gene>
<reference evidence="2 3" key="1">
    <citation type="submission" date="2019-08" db="EMBL/GenBank/DDBJ databases">
        <title>Deep-cultivation of Planctomycetes and their phenomic and genomic characterization uncovers novel biology.</title>
        <authorList>
            <person name="Wiegand S."/>
            <person name="Jogler M."/>
            <person name="Boedeker C."/>
            <person name="Pinto D."/>
            <person name="Vollmers J."/>
            <person name="Rivas-Marin E."/>
            <person name="Kohn T."/>
            <person name="Peeters S.H."/>
            <person name="Heuer A."/>
            <person name="Rast P."/>
            <person name="Oberbeckmann S."/>
            <person name="Bunk B."/>
            <person name="Jeske O."/>
            <person name="Meyerdierks A."/>
            <person name="Storesund J.E."/>
            <person name="Kallscheuer N."/>
            <person name="Luecker S."/>
            <person name="Lage O.M."/>
            <person name="Pohl T."/>
            <person name="Merkel B.J."/>
            <person name="Hornburger P."/>
            <person name="Mueller R.-W."/>
            <person name="Bruemmer F."/>
            <person name="Labrenz M."/>
            <person name="Spormann A.M."/>
            <person name="Op den Camp H."/>
            <person name="Overmann J."/>
            <person name="Amann R."/>
            <person name="Jetten M.S.M."/>
            <person name="Mascher T."/>
            <person name="Medema M.H."/>
            <person name="Devos D.P."/>
            <person name="Kaster A.-K."/>
            <person name="Ovreas L."/>
            <person name="Rohde M."/>
            <person name="Galperin M.Y."/>
            <person name="Jogler C."/>
        </authorList>
    </citation>
    <scope>NUCLEOTIDE SEQUENCE [LARGE SCALE GENOMIC DNA]</scope>
    <source>
        <strain evidence="2 3">UC8</strain>
    </source>
</reference>
<dbReference type="OrthoDB" id="247472at2"/>
<evidence type="ECO:0000313" key="2">
    <source>
        <dbReference type="EMBL" id="QEG41439.1"/>
    </source>
</evidence>
<dbReference type="RefSeq" id="WP_148080365.1">
    <property type="nucleotide sequence ID" value="NZ_CP042914.1"/>
</dbReference>
<keyword evidence="1" id="KW-0175">Coiled coil</keyword>
<protein>
    <recommendedName>
        <fullName evidence="4">Caspase domain protein</fullName>
    </recommendedName>
</protein>
<keyword evidence="3" id="KW-1185">Reference proteome</keyword>
<sequence>MLISTIRATVATLARAWAPRKYHRLATVATMRVTLTAICLSVAPACFASDDDDAPLRTPTVIVAVGAPGDEIYGAQFQESAQAWQAAAESAQATLLSVGFGDQGESHAADHLTQLGEFIAQQTEGSQDAPPLWIILIGHGTYANEVAKFNLVGPDLSAGTLREWLQGCQRPLVIVNGVSASGPFMQELAGPNRVIVTATRTGAEQNFARFGKYIAEAIGDMAADLDHDQSISILEAYLLAAARTQAFYDSEGRLATEHALLDDNGDGLGTPPEFFSGTRVVKQATAGQAVDGSLARYRVLVSEDETPWTESQRQQRDELEQKLEALRSRKAGMDEEEYYAALEKVLLELAELYREP</sequence>
<dbReference type="Proteomes" id="UP000325286">
    <property type="component" value="Chromosome"/>
</dbReference>
<organism evidence="2 3">
    <name type="scientific">Roseimaritima ulvae</name>
    <dbReference type="NCBI Taxonomy" id="980254"/>
    <lineage>
        <taxon>Bacteria</taxon>
        <taxon>Pseudomonadati</taxon>
        <taxon>Planctomycetota</taxon>
        <taxon>Planctomycetia</taxon>
        <taxon>Pirellulales</taxon>
        <taxon>Pirellulaceae</taxon>
        <taxon>Roseimaritima</taxon>
    </lineage>
</organism>
<name>A0A5B9QU05_9BACT</name>
<evidence type="ECO:0000256" key="1">
    <source>
        <dbReference type="SAM" id="Coils"/>
    </source>
</evidence>
<evidence type="ECO:0008006" key="4">
    <source>
        <dbReference type="Google" id="ProtNLM"/>
    </source>
</evidence>
<proteinExistence type="predicted"/>
<feature type="coiled-coil region" evidence="1">
    <location>
        <begin position="309"/>
        <end position="336"/>
    </location>
</feature>
<dbReference type="EMBL" id="CP042914">
    <property type="protein sequence ID" value="QEG41439.1"/>
    <property type="molecule type" value="Genomic_DNA"/>
</dbReference>
<dbReference type="KEGG" id="rul:UC8_34600"/>
<dbReference type="AlphaFoldDB" id="A0A5B9QU05"/>